<accession>A0A9E6RBH5</accession>
<evidence type="ECO:0000313" key="4">
    <source>
        <dbReference type="Proteomes" id="UP000825701"/>
    </source>
</evidence>
<proteinExistence type="predicted"/>
<dbReference type="AlphaFoldDB" id="A0A9E6RBH5"/>
<feature type="chain" id="PRO_5039622860" evidence="2">
    <location>
        <begin position="23"/>
        <end position="148"/>
    </location>
</feature>
<dbReference type="KEGG" id="cmet:K6K41_10170"/>
<evidence type="ECO:0000313" key="3">
    <source>
        <dbReference type="EMBL" id="QZO01706.1"/>
    </source>
</evidence>
<feature type="signal peptide" evidence="2">
    <location>
        <begin position="1"/>
        <end position="22"/>
    </location>
</feature>
<reference evidence="3" key="1">
    <citation type="submission" date="2021-08" db="EMBL/GenBank/DDBJ databases">
        <authorList>
            <person name="Zhang H."/>
            <person name="Xu M."/>
            <person name="Yu Z."/>
            <person name="Yang L."/>
            <person name="Cai Y."/>
        </authorList>
    </citation>
    <scope>NUCLEOTIDE SEQUENCE</scope>
    <source>
        <strain evidence="3">CHL1</strain>
    </source>
</reference>
<feature type="region of interest" description="Disordered" evidence="1">
    <location>
        <begin position="124"/>
        <end position="148"/>
    </location>
</feature>
<evidence type="ECO:0000256" key="2">
    <source>
        <dbReference type="SAM" id="SignalP"/>
    </source>
</evidence>
<protein>
    <submittedName>
        <fullName evidence="3">Uncharacterized protein</fullName>
    </submittedName>
</protein>
<dbReference type="RefSeq" id="WP_261405024.1">
    <property type="nucleotide sequence ID" value="NZ_CP081869.1"/>
</dbReference>
<gene>
    <name evidence="3" type="ORF">K6K41_10170</name>
</gene>
<keyword evidence="2" id="KW-0732">Signal</keyword>
<sequence length="148" mass="15738">MKLAIYAAGIAIAAATAFQAEAATTRLKEITVKSTDRVSQDTITGYSASVAYARGLPLTVAPRPIYDRKTLDKANDGPVTRYTITGYAASAAVAEGVPLNPVGERANGALKGRAIAPMSQTREILMKGDRAGQPRDRQQSWESNRNEG</sequence>
<keyword evidence="4" id="KW-1185">Reference proteome</keyword>
<dbReference type="Proteomes" id="UP000825701">
    <property type="component" value="Chromosome"/>
</dbReference>
<organism evidence="3 4">
    <name type="scientific">Chenggangzhangella methanolivorans</name>
    <dbReference type="NCBI Taxonomy" id="1437009"/>
    <lineage>
        <taxon>Bacteria</taxon>
        <taxon>Pseudomonadati</taxon>
        <taxon>Pseudomonadota</taxon>
        <taxon>Alphaproteobacteria</taxon>
        <taxon>Hyphomicrobiales</taxon>
        <taxon>Methylopilaceae</taxon>
        <taxon>Chenggangzhangella</taxon>
    </lineage>
</organism>
<evidence type="ECO:0000256" key="1">
    <source>
        <dbReference type="SAM" id="MobiDB-lite"/>
    </source>
</evidence>
<name>A0A9E6RBH5_9HYPH</name>
<dbReference type="EMBL" id="CP081869">
    <property type="protein sequence ID" value="QZO01706.1"/>
    <property type="molecule type" value="Genomic_DNA"/>
</dbReference>